<keyword evidence="2" id="KW-1133">Transmembrane helix</keyword>
<dbReference type="Proteomes" id="UP000242850">
    <property type="component" value="Unassembled WGS sequence"/>
</dbReference>
<feature type="region of interest" description="Disordered" evidence="1">
    <location>
        <begin position="129"/>
        <end position="157"/>
    </location>
</feature>
<accession>A0A1H5UHY8</accession>
<dbReference type="AlphaFoldDB" id="A0A1H5UHY8"/>
<evidence type="ECO:0000256" key="1">
    <source>
        <dbReference type="SAM" id="MobiDB-lite"/>
    </source>
</evidence>
<dbReference type="EMBL" id="FNUK01000009">
    <property type="protein sequence ID" value="SEF74646.1"/>
    <property type="molecule type" value="Genomic_DNA"/>
</dbReference>
<sequence length="355" mass="40702">MGMHKRLDWKLILEVLAKLVLFFAFFRIIIPYIFPIGFIIFNSKYKTNSYEFLLSQSIPIISCCIEDDEEDINLISIVLKSFIGIDISDYRSILNVSIPVMGQIEEQILAIKEDGPVVIIPRVAQNTEDKENASSASEGLNIKERKENPPKKRNLDPTKPLILIYHTHTTEAYNPDGKGSNFTVDPNYNMIRVGEELKKELEEKYGISVIHDTTFHDVPKREGAYLKSRPTVQRYLKKYNSFKIIVDLHRDANVSRNKSTAVIGSERYARIMFVVDTLHKNYTKNNVLVSKINDKFNYLYPGFSRGIMYKKSKIHYNQDLASNIILIEVGSNENSLEEALNSAKIIARVLAECIE</sequence>
<gene>
    <name evidence="3" type="ORF">SAMN05660865_00916</name>
</gene>
<dbReference type="NCBIfam" id="TIGR02867">
    <property type="entry name" value="spore_II_P"/>
    <property type="match status" value="1"/>
</dbReference>
<evidence type="ECO:0000313" key="3">
    <source>
        <dbReference type="EMBL" id="SEF74646.1"/>
    </source>
</evidence>
<keyword evidence="2" id="KW-0472">Membrane</keyword>
<organism evidence="3 4">
    <name type="scientific">Caloramator fervidus</name>
    <dbReference type="NCBI Taxonomy" id="29344"/>
    <lineage>
        <taxon>Bacteria</taxon>
        <taxon>Bacillati</taxon>
        <taxon>Bacillota</taxon>
        <taxon>Clostridia</taxon>
        <taxon>Eubacteriales</taxon>
        <taxon>Clostridiaceae</taxon>
        <taxon>Caloramator</taxon>
    </lineage>
</organism>
<keyword evidence="2" id="KW-0812">Transmembrane</keyword>
<proteinExistence type="predicted"/>
<evidence type="ECO:0000313" key="4">
    <source>
        <dbReference type="Proteomes" id="UP000242850"/>
    </source>
</evidence>
<feature type="compositionally biased region" description="Basic and acidic residues" evidence="1">
    <location>
        <begin position="141"/>
        <end position="156"/>
    </location>
</feature>
<name>A0A1H5UHY8_9CLOT</name>
<reference evidence="4" key="1">
    <citation type="submission" date="2016-10" db="EMBL/GenBank/DDBJ databases">
        <authorList>
            <person name="Varghese N."/>
            <person name="Submissions S."/>
        </authorList>
    </citation>
    <scope>NUCLEOTIDE SEQUENCE [LARGE SCALE GENOMIC DNA]</scope>
    <source>
        <strain evidence="4">DSM 5463</strain>
    </source>
</reference>
<dbReference type="Pfam" id="PF07454">
    <property type="entry name" value="SpoIIP"/>
    <property type="match status" value="1"/>
</dbReference>
<dbReference type="InterPro" id="IPR010897">
    <property type="entry name" value="Spore_II_P"/>
</dbReference>
<keyword evidence="4" id="KW-1185">Reference proteome</keyword>
<evidence type="ECO:0000256" key="2">
    <source>
        <dbReference type="SAM" id="Phobius"/>
    </source>
</evidence>
<feature type="transmembrane region" description="Helical" evidence="2">
    <location>
        <begin position="20"/>
        <end position="41"/>
    </location>
</feature>
<protein>
    <submittedName>
        <fullName evidence="3">Stage II sporulation protein P</fullName>
    </submittedName>
</protein>